<dbReference type="PANTHER" id="PTHR47064">
    <property type="entry name" value="PUTATIVE (AFU_ORTHOLOGUE AFUA_1G08990)-RELATED"/>
    <property type="match status" value="1"/>
</dbReference>
<dbReference type="EMBL" id="JAWWNJ010000005">
    <property type="protein sequence ID" value="KAK7055303.1"/>
    <property type="molecule type" value="Genomic_DNA"/>
</dbReference>
<dbReference type="InterPro" id="IPR052988">
    <property type="entry name" value="Oryzine_lactonohydrolase"/>
</dbReference>
<evidence type="ECO:0000313" key="3">
    <source>
        <dbReference type="EMBL" id="KAK7055303.1"/>
    </source>
</evidence>
<keyword evidence="3" id="KW-0121">Carboxypeptidase</keyword>
<evidence type="ECO:0000259" key="2">
    <source>
        <dbReference type="Pfam" id="PF08450"/>
    </source>
</evidence>
<feature type="chain" id="PRO_5043642717" evidence="1">
    <location>
        <begin position="18"/>
        <end position="413"/>
    </location>
</feature>
<keyword evidence="3" id="KW-0378">Hydrolase</keyword>
<feature type="domain" description="SMP-30/Gluconolactonase/LRE-like region" evidence="2">
    <location>
        <begin position="111"/>
        <end position="271"/>
    </location>
</feature>
<feature type="domain" description="SMP-30/Gluconolactonase/LRE-like region" evidence="2">
    <location>
        <begin position="294"/>
        <end position="368"/>
    </location>
</feature>
<evidence type="ECO:0000256" key="1">
    <source>
        <dbReference type="SAM" id="SignalP"/>
    </source>
</evidence>
<gene>
    <name evidence="3" type="ORF">R3P38DRAFT_3169989</name>
</gene>
<dbReference type="Gene3D" id="2.120.10.30">
    <property type="entry name" value="TolB, C-terminal domain"/>
    <property type="match status" value="1"/>
</dbReference>
<dbReference type="SUPFAM" id="SSF63829">
    <property type="entry name" value="Calcium-dependent phosphotriesterase"/>
    <property type="match status" value="1"/>
</dbReference>
<dbReference type="GO" id="GO:0004180">
    <property type="term" value="F:carboxypeptidase activity"/>
    <property type="evidence" value="ECO:0007669"/>
    <property type="project" value="UniProtKB-KW"/>
</dbReference>
<evidence type="ECO:0000313" key="4">
    <source>
        <dbReference type="Proteomes" id="UP001362999"/>
    </source>
</evidence>
<dbReference type="InterPro" id="IPR013658">
    <property type="entry name" value="SGL"/>
</dbReference>
<dbReference type="AlphaFoldDB" id="A0AAW0DTV7"/>
<proteinExistence type="predicted"/>
<name>A0AAW0DTV7_9AGAR</name>
<reference evidence="3 4" key="1">
    <citation type="journal article" date="2024" name="J Genomics">
        <title>Draft genome sequencing and assembly of Favolaschia claudopus CIRM-BRFM 2984 isolated from oak limbs.</title>
        <authorList>
            <person name="Navarro D."/>
            <person name="Drula E."/>
            <person name="Chaduli D."/>
            <person name="Cazenave R."/>
            <person name="Ahrendt S."/>
            <person name="Wang J."/>
            <person name="Lipzen A."/>
            <person name="Daum C."/>
            <person name="Barry K."/>
            <person name="Grigoriev I.V."/>
            <person name="Favel A."/>
            <person name="Rosso M.N."/>
            <person name="Martin F."/>
        </authorList>
    </citation>
    <scope>NUCLEOTIDE SEQUENCE [LARGE SCALE GENOMIC DNA]</scope>
    <source>
        <strain evidence="3 4">CIRM-BRFM 2984</strain>
    </source>
</reference>
<dbReference type="PANTHER" id="PTHR47064:SF2">
    <property type="entry name" value="SMP-30_GLUCONOLACTONASE_LRE-LIKE REGION DOMAIN-CONTAINING PROTEIN-RELATED"/>
    <property type="match status" value="1"/>
</dbReference>
<dbReference type="InterPro" id="IPR011042">
    <property type="entry name" value="6-blade_b-propeller_TolB-like"/>
</dbReference>
<keyword evidence="3" id="KW-0645">Protease</keyword>
<dbReference type="Proteomes" id="UP001362999">
    <property type="component" value="Unassembled WGS sequence"/>
</dbReference>
<dbReference type="Pfam" id="PF08450">
    <property type="entry name" value="SGL"/>
    <property type="match status" value="2"/>
</dbReference>
<keyword evidence="1" id="KW-0732">Signal</keyword>
<comment type="caution">
    <text evidence="3">The sequence shown here is derived from an EMBL/GenBank/DDBJ whole genome shotgun (WGS) entry which is preliminary data.</text>
</comment>
<sequence>MLSTCLIFSVLASGASAATASTSNSKSNPHLVTYPSILNVLPEPFERPTFITNLFYQTTLPDNAPPAFAAAYDQLLNSSFISFDPRFETEVIGPATGPVERVAIIEDGSQEMPMFLKNEGVIFWSGDDLHQFRTIDVKTFEVKNYTTSVPVPNAAAGTIHKGQIYLGNFGDESVHGGIWLLDFKSRNATMILNNQLGLSIGADDMTADDRGGIFFTDTPSRVARTGRKMQSPPALYYLRLSTMSLIAVDTNLVGPNGVALSPDGKELYVNDNGDTSNDPNDVNAQVLTAPKLNSTVFINSAGARTIYAYTLSSKTGLPVSRRTVAVAEAGFVDGMKVSSTGLIFVAVYGGVDVYDPDGTRLGRINIPDASPNGKAEEKHVVNIVFEGNNLWCFAYGGVYRVANLLVKGDPRLA</sequence>
<organism evidence="3 4">
    <name type="scientific">Favolaschia claudopus</name>
    <dbReference type="NCBI Taxonomy" id="2862362"/>
    <lineage>
        <taxon>Eukaryota</taxon>
        <taxon>Fungi</taxon>
        <taxon>Dikarya</taxon>
        <taxon>Basidiomycota</taxon>
        <taxon>Agaricomycotina</taxon>
        <taxon>Agaricomycetes</taxon>
        <taxon>Agaricomycetidae</taxon>
        <taxon>Agaricales</taxon>
        <taxon>Marasmiineae</taxon>
        <taxon>Mycenaceae</taxon>
        <taxon>Favolaschia</taxon>
    </lineage>
</organism>
<protein>
    <submittedName>
        <fullName evidence="3">Carboxypeptidase Y</fullName>
    </submittedName>
</protein>
<keyword evidence="4" id="KW-1185">Reference proteome</keyword>
<accession>A0AAW0DTV7</accession>
<feature type="signal peptide" evidence="1">
    <location>
        <begin position="1"/>
        <end position="17"/>
    </location>
</feature>